<dbReference type="Proteomes" id="UP000004994">
    <property type="component" value="Chromosome 1"/>
</dbReference>
<protein>
    <submittedName>
        <fullName evidence="1">Uncharacterized protein</fullName>
    </submittedName>
</protein>
<evidence type="ECO:0000313" key="2">
    <source>
        <dbReference type="Proteomes" id="UP000004994"/>
    </source>
</evidence>
<sequence length="102" mass="11682">MSTDDFTPSTCYREGLGVEDTDIHEFDSYTKDLSFHDQEDITSIGEQGGTTEFDILPVRTRTVTRLLQEKSLLSEVNEDLNLSTILQAKTKKCVPECFMRLW</sequence>
<keyword evidence="2" id="KW-1185">Reference proteome</keyword>
<dbReference type="PaxDb" id="4081-Solyc01g058680.1.1"/>
<dbReference type="EnsemblPlants" id="Solyc01g058680.2.1">
    <property type="protein sequence ID" value="Solyc01g058680.2.1"/>
    <property type="gene ID" value="Solyc01g058680.2"/>
</dbReference>
<reference evidence="1" key="1">
    <citation type="journal article" date="2012" name="Nature">
        <title>The tomato genome sequence provides insights into fleshy fruit evolution.</title>
        <authorList>
            <consortium name="Tomato Genome Consortium"/>
        </authorList>
    </citation>
    <scope>NUCLEOTIDE SEQUENCE [LARGE SCALE GENOMIC DNA]</scope>
    <source>
        <strain evidence="1">cv. Heinz 1706</strain>
    </source>
</reference>
<proteinExistence type="predicted"/>
<dbReference type="InParanoid" id="A0A3Q7EEB1"/>
<organism evidence="1">
    <name type="scientific">Solanum lycopersicum</name>
    <name type="common">Tomato</name>
    <name type="synonym">Lycopersicon esculentum</name>
    <dbReference type="NCBI Taxonomy" id="4081"/>
    <lineage>
        <taxon>Eukaryota</taxon>
        <taxon>Viridiplantae</taxon>
        <taxon>Streptophyta</taxon>
        <taxon>Embryophyta</taxon>
        <taxon>Tracheophyta</taxon>
        <taxon>Spermatophyta</taxon>
        <taxon>Magnoliopsida</taxon>
        <taxon>eudicotyledons</taxon>
        <taxon>Gunneridae</taxon>
        <taxon>Pentapetalae</taxon>
        <taxon>asterids</taxon>
        <taxon>lamiids</taxon>
        <taxon>Solanales</taxon>
        <taxon>Solanaceae</taxon>
        <taxon>Solanoideae</taxon>
        <taxon>Solaneae</taxon>
        <taxon>Solanum</taxon>
        <taxon>Solanum subgen. Lycopersicon</taxon>
    </lineage>
</organism>
<evidence type="ECO:0000313" key="1">
    <source>
        <dbReference type="EnsemblPlants" id="Solyc01g058680.2.1"/>
    </source>
</evidence>
<accession>A0A3Q7EEB1</accession>
<dbReference type="AlphaFoldDB" id="A0A3Q7EEB1"/>
<name>A0A3Q7EEB1_SOLLC</name>
<dbReference type="Gramene" id="Solyc01g058680.2.1">
    <property type="protein sequence ID" value="Solyc01g058680.2.1"/>
    <property type="gene ID" value="Solyc01g058680.2"/>
</dbReference>
<reference evidence="1" key="2">
    <citation type="submission" date="2019-01" db="UniProtKB">
        <authorList>
            <consortium name="EnsemblPlants"/>
        </authorList>
    </citation>
    <scope>IDENTIFICATION</scope>
    <source>
        <strain evidence="1">cv. Heinz 1706</strain>
    </source>
</reference>